<name>A0AAU9SLQ4_THLAR</name>
<feature type="region of interest" description="Disordered" evidence="5">
    <location>
        <begin position="103"/>
        <end position="193"/>
    </location>
</feature>
<evidence type="ECO:0000256" key="1">
    <source>
        <dbReference type="ARBA" id="ARBA00004123"/>
    </source>
</evidence>
<comment type="function">
    <text evidence="4">Acts as a negative regulator of abscisic acid (ABA) response.</text>
</comment>
<evidence type="ECO:0000256" key="5">
    <source>
        <dbReference type="SAM" id="MobiDB-lite"/>
    </source>
</evidence>
<dbReference type="GO" id="GO:0005634">
    <property type="term" value="C:nucleus"/>
    <property type="evidence" value="ECO:0007669"/>
    <property type="project" value="UniProtKB-SubCell"/>
</dbReference>
<feature type="domain" description="Ethylene-responsive binding factor-associated repression" evidence="6">
    <location>
        <begin position="43"/>
        <end position="76"/>
    </location>
</feature>
<protein>
    <recommendedName>
        <fullName evidence="4">Ninja-family protein</fullName>
    </recommendedName>
    <alternativeName>
        <fullName evidence="4">ABI-binding protein</fullName>
    </alternativeName>
</protein>
<evidence type="ECO:0000259" key="6">
    <source>
        <dbReference type="Pfam" id="PF07897"/>
    </source>
</evidence>
<dbReference type="InterPro" id="IPR032310">
    <property type="entry name" value="NLS_NINJA_AFP-like"/>
</dbReference>
<dbReference type="InterPro" id="IPR031307">
    <property type="entry name" value="Ninja_fam"/>
</dbReference>
<dbReference type="AlphaFoldDB" id="A0AAU9SLQ4"/>
<dbReference type="Pfam" id="PF16136">
    <property type="entry name" value="NLS_NINJA_AFP"/>
    <property type="match status" value="1"/>
</dbReference>
<keyword evidence="9" id="KW-1185">Reference proteome</keyword>
<dbReference type="GO" id="GO:0009737">
    <property type="term" value="P:response to abscisic acid"/>
    <property type="evidence" value="ECO:0007669"/>
    <property type="project" value="TreeGrafter"/>
</dbReference>
<proteinExistence type="inferred from homology"/>
<gene>
    <name evidence="8" type="ORF">TAV2_LOCUS15534</name>
</gene>
<feature type="compositionally biased region" description="Basic and acidic residues" evidence="5">
    <location>
        <begin position="126"/>
        <end position="135"/>
    </location>
</feature>
<feature type="compositionally biased region" description="Low complexity" evidence="5">
    <location>
        <begin position="103"/>
        <end position="117"/>
    </location>
</feature>
<dbReference type="Pfam" id="PF16135">
    <property type="entry name" value="TDBD"/>
    <property type="match status" value="1"/>
</dbReference>
<reference evidence="8 9" key="1">
    <citation type="submission" date="2022-03" db="EMBL/GenBank/DDBJ databases">
        <authorList>
            <person name="Nunn A."/>
            <person name="Chopra R."/>
            <person name="Nunn A."/>
            <person name="Contreras Garrido A."/>
        </authorList>
    </citation>
    <scope>NUCLEOTIDE SEQUENCE [LARGE SCALE GENOMIC DNA]</scope>
</reference>
<comment type="similarity">
    <text evidence="2 4">Belongs to the Ninja family.</text>
</comment>
<dbReference type="PANTHER" id="PTHR31413">
    <property type="entry name" value="AFP HOMOLOG 2"/>
    <property type="match status" value="1"/>
</dbReference>
<dbReference type="InterPro" id="IPR032308">
    <property type="entry name" value="TDBD"/>
</dbReference>
<organism evidence="8 9">
    <name type="scientific">Thlaspi arvense</name>
    <name type="common">Field penny-cress</name>
    <dbReference type="NCBI Taxonomy" id="13288"/>
    <lineage>
        <taxon>Eukaryota</taxon>
        <taxon>Viridiplantae</taxon>
        <taxon>Streptophyta</taxon>
        <taxon>Embryophyta</taxon>
        <taxon>Tracheophyta</taxon>
        <taxon>Spermatophyta</taxon>
        <taxon>Magnoliopsida</taxon>
        <taxon>eudicotyledons</taxon>
        <taxon>Gunneridae</taxon>
        <taxon>Pentapetalae</taxon>
        <taxon>rosids</taxon>
        <taxon>malvids</taxon>
        <taxon>Brassicales</taxon>
        <taxon>Brassicaceae</taxon>
        <taxon>Thlaspideae</taxon>
        <taxon>Thlaspi</taxon>
    </lineage>
</organism>
<dbReference type="Pfam" id="PF07897">
    <property type="entry name" value="EAR"/>
    <property type="match status" value="1"/>
</dbReference>
<feature type="domain" description="Tify" evidence="7">
    <location>
        <begin position="321"/>
        <end position="354"/>
    </location>
</feature>
<feature type="region of interest" description="Disordered" evidence="5">
    <location>
        <begin position="208"/>
        <end position="274"/>
    </location>
</feature>
<accession>A0AAU9SLQ4</accession>
<evidence type="ECO:0000259" key="7">
    <source>
        <dbReference type="Pfam" id="PF16135"/>
    </source>
</evidence>
<keyword evidence="3 4" id="KW-0539">Nucleus</keyword>
<feature type="compositionally biased region" description="Polar residues" evidence="5">
    <location>
        <begin position="163"/>
        <end position="172"/>
    </location>
</feature>
<evidence type="ECO:0000313" key="9">
    <source>
        <dbReference type="Proteomes" id="UP000836841"/>
    </source>
</evidence>
<dbReference type="InterPro" id="IPR012463">
    <property type="entry name" value="Ninja_motif"/>
</dbReference>
<dbReference type="Proteomes" id="UP000836841">
    <property type="component" value="Chromosome 5"/>
</dbReference>
<feature type="compositionally biased region" description="Gly residues" evidence="5">
    <location>
        <begin position="216"/>
        <end position="228"/>
    </location>
</feature>
<dbReference type="GO" id="GO:0045892">
    <property type="term" value="P:negative regulation of DNA-templated transcription"/>
    <property type="evidence" value="ECO:0007669"/>
    <property type="project" value="TreeGrafter"/>
</dbReference>
<sequence length="363" mass="39175">MAEANERSREMARSNSCVFPRDLLQRFISNSGEGVEDDDEEEEEDEEIELNLGLSLGGRFGVDKSNKLVRSSSVVVTMPLFRENHQPETKPSLTTGTSAVAEAATTTTRHTGLMRTTSLPAESEEEWRKRKEMQTLRRMAAKRRRSEKLRSGGSGGSSIKSAEANSNNPGEASTTSRRRGRPSSGLPRWSATAKNAGLLRQQSAGLDSLQGSIDSQGGGGGSGGGGAGSSSSVSELETKSHQASSEEARSLPSTTQQQQQQQHETAKPMNRLRRLSSVDMKIEPQGKGKSEMPCVFTKGDGPNGKRVDGILYRYGNGEEVRIMCVCHGNFLSPADFVKHAGGPHVDHPLRHIVVNTSSPSNLL</sequence>
<evidence type="ECO:0000256" key="4">
    <source>
        <dbReference type="RuleBase" id="RU369029"/>
    </source>
</evidence>
<feature type="compositionally biased region" description="Basic and acidic residues" evidence="5">
    <location>
        <begin position="236"/>
        <end position="249"/>
    </location>
</feature>
<evidence type="ECO:0000256" key="3">
    <source>
        <dbReference type="ARBA" id="ARBA00023242"/>
    </source>
</evidence>
<dbReference type="EMBL" id="OU466861">
    <property type="protein sequence ID" value="CAH2066324.1"/>
    <property type="molecule type" value="Genomic_DNA"/>
</dbReference>
<dbReference type="GO" id="GO:0007165">
    <property type="term" value="P:signal transduction"/>
    <property type="evidence" value="ECO:0007669"/>
    <property type="project" value="InterPro"/>
</dbReference>
<evidence type="ECO:0000256" key="2">
    <source>
        <dbReference type="ARBA" id="ARBA00006081"/>
    </source>
</evidence>
<dbReference type="PANTHER" id="PTHR31413:SF46">
    <property type="entry name" value="NINJA-FAMILY PROTEIN AFP1"/>
    <property type="match status" value="1"/>
</dbReference>
<evidence type="ECO:0000313" key="8">
    <source>
        <dbReference type="EMBL" id="CAH2066324.1"/>
    </source>
</evidence>
<comment type="subcellular location">
    <subcellularLocation>
        <location evidence="1 4">Nucleus</location>
    </subcellularLocation>
</comment>